<dbReference type="Gene3D" id="3.40.630.30">
    <property type="match status" value="1"/>
</dbReference>
<dbReference type="InterPro" id="IPR016181">
    <property type="entry name" value="Acyl_CoA_acyltransferase"/>
</dbReference>
<reference evidence="2 3" key="1">
    <citation type="journal article" date="2016" name="Front. Microbiol.">
        <title>Comparative Genomics Analysis of Streptomyces Species Reveals Their Adaptation to the Marine Environment and Their Diversity at the Genomic Level.</title>
        <authorList>
            <person name="Tian X."/>
            <person name="Zhang Z."/>
            <person name="Yang T."/>
            <person name="Chen M."/>
            <person name="Li J."/>
            <person name="Chen F."/>
            <person name="Yang J."/>
            <person name="Li W."/>
            <person name="Zhang B."/>
            <person name="Zhang Z."/>
            <person name="Wu J."/>
            <person name="Zhang C."/>
            <person name="Long L."/>
            <person name="Xiao J."/>
        </authorList>
    </citation>
    <scope>NUCLEOTIDE SEQUENCE [LARGE SCALE GENOMIC DNA]</scope>
    <source>
        <strain evidence="2 3">SCSIO 10429</strain>
    </source>
</reference>
<dbReference type="RefSeq" id="WP_070015245.1">
    <property type="nucleotide sequence ID" value="NZ_LJGW01000083.1"/>
</dbReference>
<dbReference type="SUPFAM" id="SSF55729">
    <property type="entry name" value="Acyl-CoA N-acyltransferases (Nat)"/>
    <property type="match status" value="1"/>
</dbReference>
<gene>
    <name evidence="2" type="ORF">AN218_04140</name>
</gene>
<organism evidence="2 3">
    <name type="scientific">Streptomyces nanshensis</name>
    <dbReference type="NCBI Taxonomy" id="518642"/>
    <lineage>
        <taxon>Bacteria</taxon>
        <taxon>Bacillati</taxon>
        <taxon>Actinomycetota</taxon>
        <taxon>Actinomycetes</taxon>
        <taxon>Kitasatosporales</taxon>
        <taxon>Streptomycetaceae</taxon>
        <taxon>Streptomyces</taxon>
    </lineage>
</organism>
<evidence type="ECO:0000313" key="2">
    <source>
        <dbReference type="EMBL" id="OEV13305.1"/>
    </source>
</evidence>
<comment type="caution">
    <text evidence="2">The sequence shown here is derived from an EMBL/GenBank/DDBJ whole genome shotgun (WGS) entry which is preliminary data.</text>
</comment>
<dbReference type="EMBL" id="LJGW01000083">
    <property type="protein sequence ID" value="OEV13305.1"/>
    <property type="molecule type" value="Genomic_DNA"/>
</dbReference>
<dbReference type="Pfam" id="PF13480">
    <property type="entry name" value="Acetyltransf_6"/>
    <property type="match status" value="1"/>
</dbReference>
<keyword evidence="3" id="KW-1185">Reference proteome</keyword>
<protein>
    <recommendedName>
        <fullName evidence="1">BioF2-like acetyltransferase domain-containing protein</fullName>
    </recommendedName>
</protein>
<name>A0A1E7LAP5_9ACTN</name>
<evidence type="ECO:0000313" key="3">
    <source>
        <dbReference type="Proteomes" id="UP000176005"/>
    </source>
</evidence>
<proteinExistence type="predicted"/>
<dbReference type="Proteomes" id="UP000176005">
    <property type="component" value="Unassembled WGS sequence"/>
</dbReference>
<evidence type="ECO:0000259" key="1">
    <source>
        <dbReference type="Pfam" id="PF13480"/>
    </source>
</evidence>
<sequence length="345" mass="38208">MTSVRILRGLDARRFLAAPDHWQRLLADDRYATPYQSSAWLSAWAGHLPPTATPLVLVAEEAARPVAALALVREHLYGRGRITPLGAPTADYIRPVGRRADDIDAVSALVETLAGFVRDGESVRLSDVPLSSTLGWYIASQREWRRTTTDCAAVRLPVHYGQLSRDTRRSHQRRRRAWRDLVDGGHQVRIDRCSGSALLPAWDILLDLHRSRWGALPAAEAQLTDVLTHAASSGAAFIEVLRMNGVPLAAQLCLTRHRSAYSLLTAMSDGYRDLAPGHCLLRWLAATLYRDGYEVLDTGRIRPEEGQRRYRRQYDSVIASTVTADLVPTTPARRTPAVATLQGAA</sequence>
<dbReference type="InterPro" id="IPR038740">
    <property type="entry name" value="BioF2-like_GNAT_dom"/>
</dbReference>
<accession>A0A1E7LAP5</accession>
<feature type="domain" description="BioF2-like acetyltransferase" evidence="1">
    <location>
        <begin position="168"/>
        <end position="310"/>
    </location>
</feature>
<dbReference type="AlphaFoldDB" id="A0A1E7LAP5"/>